<sequence>MSVPGEPDRVCAGQPPMCPHCQVPLIADPTGPWCRRCRRAWPGFRAHPRCPNTAIATGNTPRTRGLRLCRAHARLLTDLGGPGTAILDNPPR</sequence>
<evidence type="ECO:0000313" key="1">
    <source>
        <dbReference type="EMBL" id="MBR7826616.1"/>
    </source>
</evidence>
<proteinExistence type="predicted"/>
<gene>
    <name evidence="1" type="ORF">KDK95_09895</name>
</gene>
<name>A0A941IKD5_9ACTN</name>
<dbReference type="AlphaFoldDB" id="A0A941IKD5"/>
<protein>
    <submittedName>
        <fullName evidence="1">Uncharacterized protein</fullName>
    </submittedName>
</protein>
<evidence type="ECO:0000313" key="2">
    <source>
        <dbReference type="Proteomes" id="UP000676325"/>
    </source>
</evidence>
<organism evidence="1 2">
    <name type="scientific">Actinospica acidithermotolerans</name>
    <dbReference type="NCBI Taxonomy" id="2828514"/>
    <lineage>
        <taxon>Bacteria</taxon>
        <taxon>Bacillati</taxon>
        <taxon>Actinomycetota</taxon>
        <taxon>Actinomycetes</taxon>
        <taxon>Catenulisporales</taxon>
        <taxon>Actinospicaceae</taxon>
        <taxon>Actinospica</taxon>
    </lineage>
</organism>
<comment type="caution">
    <text evidence="1">The sequence shown here is derived from an EMBL/GenBank/DDBJ whole genome shotgun (WGS) entry which is preliminary data.</text>
</comment>
<reference evidence="1" key="1">
    <citation type="submission" date="2021-04" db="EMBL/GenBank/DDBJ databases">
        <title>Genome based classification of Actinospica acidithermotolerans sp. nov., an actinobacterium isolated from an Indonesian hot spring.</title>
        <authorList>
            <person name="Kusuma A.B."/>
            <person name="Putra K.E."/>
            <person name="Nafisah S."/>
            <person name="Loh J."/>
            <person name="Nouioui I."/>
            <person name="Goodfellow M."/>
        </authorList>
    </citation>
    <scope>NUCLEOTIDE SEQUENCE</scope>
    <source>
        <strain evidence="1">MGRD01-02</strain>
    </source>
</reference>
<dbReference type="EMBL" id="JAGSOH010000020">
    <property type="protein sequence ID" value="MBR7826616.1"/>
    <property type="molecule type" value="Genomic_DNA"/>
</dbReference>
<dbReference type="Proteomes" id="UP000676325">
    <property type="component" value="Unassembled WGS sequence"/>
</dbReference>
<keyword evidence="2" id="KW-1185">Reference proteome</keyword>
<accession>A0A941IKD5</accession>
<dbReference type="RefSeq" id="WP_212517766.1">
    <property type="nucleotide sequence ID" value="NZ_JAGSOH010000020.1"/>
</dbReference>